<dbReference type="InParanoid" id="A0A2R5GNI1"/>
<feature type="compositionally biased region" description="Basic and acidic residues" evidence="1">
    <location>
        <begin position="720"/>
        <end position="734"/>
    </location>
</feature>
<dbReference type="GO" id="GO:0000398">
    <property type="term" value="P:mRNA splicing, via spliceosome"/>
    <property type="evidence" value="ECO:0007669"/>
    <property type="project" value="InterPro"/>
</dbReference>
<feature type="region of interest" description="Disordered" evidence="1">
    <location>
        <begin position="96"/>
        <end position="203"/>
    </location>
</feature>
<comment type="caution">
    <text evidence="3">The sequence shown here is derived from an EMBL/GenBank/DDBJ whole genome shotgun (WGS) entry which is preliminary data.</text>
</comment>
<dbReference type="Pfam" id="PF00397">
    <property type="entry name" value="WW"/>
    <property type="match status" value="2"/>
</dbReference>
<feature type="compositionally biased region" description="Basic and acidic residues" evidence="1">
    <location>
        <begin position="175"/>
        <end position="185"/>
    </location>
</feature>
<feature type="region of interest" description="Disordered" evidence="1">
    <location>
        <begin position="697"/>
        <end position="740"/>
    </location>
</feature>
<dbReference type="AlphaFoldDB" id="A0A2R5GNI1"/>
<feature type="domain" description="WW" evidence="2">
    <location>
        <begin position="553"/>
        <end position="581"/>
    </location>
</feature>
<feature type="region of interest" description="Disordered" evidence="1">
    <location>
        <begin position="879"/>
        <end position="913"/>
    </location>
</feature>
<dbReference type="OrthoDB" id="207369at2759"/>
<dbReference type="PROSITE" id="PS01159">
    <property type="entry name" value="WW_DOMAIN_1"/>
    <property type="match status" value="1"/>
</dbReference>
<evidence type="ECO:0000259" key="2">
    <source>
        <dbReference type="PROSITE" id="PS50020"/>
    </source>
</evidence>
<dbReference type="GO" id="GO:0003723">
    <property type="term" value="F:RNA binding"/>
    <property type="evidence" value="ECO:0007669"/>
    <property type="project" value="TreeGrafter"/>
</dbReference>
<dbReference type="PANTHER" id="PTHR13173:SF10">
    <property type="entry name" value="WW DOMAIN-BINDING PROTEIN 4"/>
    <property type="match status" value="1"/>
</dbReference>
<evidence type="ECO:0000313" key="4">
    <source>
        <dbReference type="Proteomes" id="UP000241890"/>
    </source>
</evidence>
<dbReference type="GO" id="GO:0071011">
    <property type="term" value="C:precatalytic spliceosome"/>
    <property type="evidence" value="ECO:0007669"/>
    <property type="project" value="TreeGrafter"/>
</dbReference>
<feature type="compositionally biased region" description="Polar residues" evidence="1">
    <location>
        <begin position="10"/>
        <end position="19"/>
    </location>
</feature>
<dbReference type="PANTHER" id="PTHR13173">
    <property type="entry name" value="WW DOMAIN BINDING PROTEIN 4"/>
    <property type="match status" value="1"/>
</dbReference>
<feature type="compositionally biased region" description="Basic and acidic residues" evidence="1">
    <location>
        <begin position="194"/>
        <end position="203"/>
    </location>
</feature>
<dbReference type="PROSITE" id="PS50096">
    <property type="entry name" value="IQ"/>
    <property type="match status" value="1"/>
</dbReference>
<evidence type="ECO:0000256" key="1">
    <source>
        <dbReference type="SAM" id="MobiDB-lite"/>
    </source>
</evidence>
<feature type="compositionally biased region" description="Basic and acidic residues" evidence="1">
    <location>
        <begin position="102"/>
        <end position="118"/>
    </location>
</feature>
<reference evidence="3 4" key="1">
    <citation type="submission" date="2017-12" db="EMBL/GenBank/DDBJ databases">
        <title>Sequencing, de novo assembly and annotation of complete genome of a new Thraustochytrid species, strain FCC1311.</title>
        <authorList>
            <person name="Sedici K."/>
            <person name="Godart F."/>
            <person name="Aiese Cigliano R."/>
            <person name="Sanseverino W."/>
            <person name="Barakat M."/>
            <person name="Ortet P."/>
            <person name="Marechal E."/>
            <person name="Cagnac O."/>
            <person name="Amato A."/>
        </authorList>
    </citation>
    <scope>NUCLEOTIDE SEQUENCE [LARGE SCALE GENOMIC DNA]</scope>
</reference>
<protein>
    <submittedName>
        <fullName evidence="3">WW domain-binding protein 4</fullName>
    </submittedName>
</protein>
<feature type="region of interest" description="Disordered" evidence="1">
    <location>
        <begin position="1"/>
        <end position="75"/>
    </location>
</feature>
<dbReference type="InterPro" id="IPR036020">
    <property type="entry name" value="WW_dom_sf"/>
</dbReference>
<organism evidence="3 4">
    <name type="scientific">Hondaea fermentalgiana</name>
    <dbReference type="NCBI Taxonomy" id="2315210"/>
    <lineage>
        <taxon>Eukaryota</taxon>
        <taxon>Sar</taxon>
        <taxon>Stramenopiles</taxon>
        <taxon>Bigyra</taxon>
        <taxon>Labyrinthulomycetes</taxon>
        <taxon>Thraustochytrida</taxon>
        <taxon>Thraustochytriidae</taxon>
        <taxon>Hondaea</taxon>
    </lineage>
</organism>
<sequence>MLLKDILQHDNASGPSISGHSVPAERPPGQDTGVVLEDVNMGDEAMVPEPEAQPDLPQEDDIENDDQREEGHEAAQWEMVLDQETGLNYFYNATTQESSWEAPREMREAPDEVPDHLTSRHMSRGNQNESFKLPASADRRASRDNQSGSGKSRVLNKFQSSSSSSSPRRASSHGRSIDRGDKYSESRASFQEETPDKVLQQRKEESVIKSGQVYGDWQAWTQQDPVVNASSLTDAAWQSEVAAVTTETLEAKEESGFSAEAIVPAASANVVVATDTRSSDASSQEALAHHASWPEWSRMWESEVGIYLYVNNHTGKISRKAPKGWTFNIEDDGKSPLADQIVVLQSAYRGHRARVQTRELRTEGRSDEEGRDTFDVEGLGQQAGAGEQEAGWGHPVMTPKTDTSYSDMFAGITLDDDYDGDDPFAALMGDAMEIQSPSEDVLDDLRASGLDDQDWNRSIELEDAPVDLPTVDASESSNFAPATLDTALSSAETPKSILNRRGSTKKLLIATDDDEDGVREGNDMMGMGPPPEVLIWSALNARATPTGRQVGEWVERVDPESEEVYYANLATGESKWEMPADFDRRSGQLQMATTDEAWEELVSPTGRHLFWYNWSNGERTAETPPALREGRASAASVTLASMEHEGSNRIQAEYLWELLRSNATAVMSCGAWVCLEEATHGDQFYYCKSTGDSQWERPEEWNDAEATPIEEVSRSSASVEPKEENESKEGDAPKMRRKNSSLQSLVHAKKLARTLTMKRKNRSWSCVVSPHDRCLFEYNWDTCLVRKTLNLNAKQVNPMRRFLLQNTTTLEGGMQLGGPRQLPGGTRHLWSLLRARAVETGVEAEGWREYLDELSRELFYGTIDGREWQWERPSVLSSASDAKEPVLTDGADGAATDEESKSVGPRPGSEWRTVKSLEGGTYWIHRETGRKSYVDPAETGPMGTFQRAPTMSSIQSSTPSFQVSNRAILSPKGKKLFAFDDGEN</sequence>
<keyword evidence="4" id="KW-1185">Reference proteome</keyword>
<evidence type="ECO:0000313" key="3">
    <source>
        <dbReference type="EMBL" id="GBG31298.1"/>
    </source>
</evidence>
<dbReference type="InterPro" id="IPR040023">
    <property type="entry name" value="WBP4"/>
</dbReference>
<feature type="region of interest" description="Disordered" evidence="1">
    <location>
        <begin position="356"/>
        <end position="375"/>
    </location>
</feature>
<dbReference type="CDD" id="cd00201">
    <property type="entry name" value="WW"/>
    <property type="match status" value="2"/>
</dbReference>
<dbReference type="InterPro" id="IPR001202">
    <property type="entry name" value="WW_dom"/>
</dbReference>
<feature type="compositionally biased region" description="Low complexity" evidence="1">
    <location>
        <begin position="160"/>
        <end position="169"/>
    </location>
</feature>
<proteinExistence type="predicted"/>
<dbReference type="SMART" id="SM00456">
    <property type="entry name" value="WW"/>
    <property type="match status" value="5"/>
</dbReference>
<accession>A0A2R5GNI1</accession>
<name>A0A2R5GNI1_9STRA</name>
<feature type="compositionally biased region" description="Acidic residues" evidence="1">
    <location>
        <begin position="57"/>
        <end position="68"/>
    </location>
</feature>
<gene>
    <name evidence="3" type="ORF">FCC1311_075212</name>
</gene>
<dbReference type="EMBL" id="BEYU01000095">
    <property type="protein sequence ID" value="GBG31298.1"/>
    <property type="molecule type" value="Genomic_DNA"/>
</dbReference>
<dbReference type="Proteomes" id="UP000241890">
    <property type="component" value="Unassembled WGS sequence"/>
</dbReference>
<dbReference type="SUPFAM" id="SSF51045">
    <property type="entry name" value="WW domain"/>
    <property type="match status" value="2"/>
</dbReference>
<feature type="compositionally biased region" description="Basic and acidic residues" evidence="1">
    <location>
        <begin position="356"/>
        <end position="374"/>
    </location>
</feature>
<dbReference type="Gene3D" id="2.20.70.10">
    <property type="match status" value="3"/>
</dbReference>
<feature type="domain" description="WW" evidence="2">
    <location>
        <begin position="77"/>
        <end position="105"/>
    </location>
</feature>
<dbReference type="PROSITE" id="PS50020">
    <property type="entry name" value="WW_DOMAIN_2"/>
    <property type="match status" value="2"/>
</dbReference>